<dbReference type="EMBL" id="JGWH01000174">
    <property type="protein sequence ID" value="KCV30790.1"/>
    <property type="molecule type" value="Genomic_DNA"/>
</dbReference>
<reference evidence="1 2" key="1">
    <citation type="submission" date="2014-03" db="EMBL/GenBank/DDBJ databases">
        <title>Genome sequence of Bordetella bronchiseptica.</title>
        <authorList>
            <person name="Harvill E."/>
            <person name="Goodfield L.L."/>
            <person name="Ivanov Y.V."/>
            <person name="Meyer J.A."/>
            <person name="Muse S.J."/>
            <person name="Jacobs N."/>
            <person name="Bendor L."/>
            <person name="Smallridge W.E."/>
            <person name="Brinkac L.M."/>
            <person name="Sanka R."/>
            <person name="Kim M."/>
            <person name="Losada L."/>
        </authorList>
    </citation>
    <scope>NUCLEOTIDE SEQUENCE [LARGE SCALE GENOMIC DNA]</scope>
    <source>
        <strain evidence="1 2">00-P-2796</strain>
    </source>
</reference>
<name>A0ABR4R7Q7_BORBO</name>
<protein>
    <submittedName>
        <fullName evidence="1">N-acetyltransferase YedL</fullName>
    </submittedName>
</protein>
<evidence type="ECO:0000313" key="1">
    <source>
        <dbReference type="EMBL" id="KCV30790.1"/>
    </source>
</evidence>
<gene>
    <name evidence="1" type="ORF">L490_1473</name>
</gene>
<keyword evidence="2" id="KW-1185">Reference proteome</keyword>
<comment type="caution">
    <text evidence="1">The sequence shown here is derived from an EMBL/GenBank/DDBJ whole genome shotgun (WGS) entry which is preliminary data.</text>
</comment>
<organism evidence="1 2">
    <name type="scientific">Bordetella bronchiseptica 00-P-2796</name>
    <dbReference type="NCBI Taxonomy" id="1331199"/>
    <lineage>
        <taxon>Bacteria</taxon>
        <taxon>Pseudomonadati</taxon>
        <taxon>Pseudomonadota</taxon>
        <taxon>Betaproteobacteria</taxon>
        <taxon>Burkholderiales</taxon>
        <taxon>Alcaligenaceae</taxon>
        <taxon>Bordetella</taxon>
    </lineage>
</organism>
<dbReference type="Proteomes" id="UP000025756">
    <property type="component" value="Unassembled WGS sequence"/>
</dbReference>
<feature type="non-terminal residue" evidence="1">
    <location>
        <position position="97"/>
    </location>
</feature>
<accession>A0ABR4R7Q7</accession>
<proteinExistence type="predicted"/>
<evidence type="ECO:0000313" key="2">
    <source>
        <dbReference type="Proteomes" id="UP000025756"/>
    </source>
</evidence>
<sequence>MARKTITGLQLRGGFWHIDKQVKGYGRICESTGTSDREEAEKFLIFRLEGIRQSTVYGVRQDRIWREAATRFLEEYSHQPSSWHSAIYLKQLDPYIG</sequence>